<protein>
    <submittedName>
        <fullName evidence="1">Uncharacterized protein</fullName>
    </submittedName>
</protein>
<name>A0A1E5UI71_9POAL</name>
<accession>A0A1E5UI71</accession>
<reference evidence="1 2" key="1">
    <citation type="submission" date="2016-09" db="EMBL/GenBank/DDBJ databases">
        <title>The draft genome of Dichanthelium oligosanthes: A C3 panicoid grass species.</title>
        <authorList>
            <person name="Studer A.J."/>
            <person name="Schnable J.C."/>
            <person name="Brutnell T.P."/>
        </authorList>
    </citation>
    <scope>NUCLEOTIDE SEQUENCE [LARGE SCALE GENOMIC DNA]</scope>
    <source>
        <strain evidence="2">cv. Kellogg 1175</strain>
        <tissue evidence="1">Leaf</tissue>
    </source>
</reference>
<dbReference type="AlphaFoldDB" id="A0A1E5UI71"/>
<evidence type="ECO:0000313" key="2">
    <source>
        <dbReference type="Proteomes" id="UP000095767"/>
    </source>
</evidence>
<sequence length="128" mass="14701">LPEDATELERLPTKMRRLNGWYKGLAKNPTVEFGVTIPKDTYHQMSGSQLWVPWECLFQLFAKRDLDVQLLSLWTMIISFLCSMEAHQCKLEKKTHIAFLDPMISNENTCKGINGDPSDNVARLAKVF</sequence>
<gene>
    <name evidence="1" type="ORF">BAE44_0026398</name>
</gene>
<feature type="non-terminal residue" evidence="1">
    <location>
        <position position="1"/>
    </location>
</feature>
<proteinExistence type="predicted"/>
<evidence type="ECO:0000313" key="1">
    <source>
        <dbReference type="EMBL" id="OEL12582.1"/>
    </source>
</evidence>
<dbReference type="EMBL" id="LWDX02076641">
    <property type="protein sequence ID" value="OEL12582.1"/>
    <property type="molecule type" value="Genomic_DNA"/>
</dbReference>
<keyword evidence="2" id="KW-1185">Reference proteome</keyword>
<comment type="caution">
    <text evidence="1">The sequence shown here is derived from an EMBL/GenBank/DDBJ whole genome shotgun (WGS) entry which is preliminary data.</text>
</comment>
<dbReference type="Proteomes" id="UP000095767">
    <property type="component" value="Unassembled WGS sequence"/>
</dbReference>
<organism evidence="1 2">
    <name type="scientific">Dichanthelium oligosanthes</name>
    <dbReference type="NCBI Taxonomy" id="888268"/>
    <lineage>
        <taxon>Eukaryota</taxon>
        <taxon>Viridiplantae</taxon>
        <taxon>Streptophyta</taxon>
        <taxon>Embryophyta</taxon>
        <taxon>Tracheophyta</taxon>
        <taxon>Spermatophyta</taxon>
        <taxon>Magnoliopsida</taxon>
        <taxon>Liliopsida</taxon>
        <taxon>Poales</taxon>
        <taxon>Poaceae</taxon>
        <taxon>PACMAD clade</taxon>
        <taxon>Panicoideae</taxon>
        <taxon>Panicodae</taxon>
        <taxon>Paniceae</taxon>
        <taxon>Dichantheliinae</taxon>
        <taxon>Dichanthelium</taxon>
    </lineage>
</organism>